<proteinExistence type="predicted"/>
<feature type="transmembrane region" description="Helical" evidence="1">
    <location>
        <begin position="20"/>
        <end position="39"/>
    </location>
</feature>
<reference evidence="2" key="2">
    <citation type="submission" date="2017-11" db="EMBL/GenBank/DDBJ databases">
        <title>Coralsnake Venomics: Analyses of Venom Gland Transcriptomes and Proteomes of Six Brazilian Taxa.</title>
        <authorList>
            <person name="Aird S.D."/>
            <person name="Jorge da Silva N."/>
            <person name="Qiu L."/>
            <person name="Villar-Briones A."/>
            <person name="Aparecida-Saddi V."/>
            <person name="Campos-Telles M.P."/>
            <person name="Grau M."/>
            <person name="Mikheyev A.S."/>
        </authorList>
    </citation>
    <scope>NUCLEOTIDE SEQUENCE</scope>
    <source>
        <tissue evidence="2">Venom_gland</tissue>
    </source>
</reference>
<name>A0A2D4PSC1_MICSU</name>
<keyword evidence="1" id="KW-1133">Transmembrane helix</keyword>
<evidence type="ECO:0000313" key="2">
    <source>
        <dbReference type="EMBL" id="LAB60885.1"/>
    </source>
</evidence>
<evidence type="ECO:0000256" key="1">
    <source>
        <dbReference type="SAM" id="Phobius"/>
    </source>
</evidence>
<protein>
    <submittedName>
        <fullName evidence="2">Uncharacterized protein</fullName>
    </submittedName>
</protein>
<organism evidence="2">
    <name type="scientific">Micrurus surinamensis</name>
    <name type="common">Surinam coral snake</name>
    <dbReference type="NCBI Taxonomy" id="129470"/>
    <lineage>
        <taxon>Eukaryota</taxon>
        <taxon>Metazoa</taxon>
        <taxon>Chordata</taxon>
        <taxon>Craniata</taxon>
        <taxon>Vertebrata</taxon>
        <taxon>Euteleostomi</taxon>
        <taxon>Lepidosauria</taxon>
        <taxon>Squamata</taxon>
        <taxon>Bifurcata</taxon>
        <taxon>Unidentata</taxon>
        <taxon>Episquamata</taxon>
        <taxon>Toxicofera</taxon>
        <taxon>Serpentes</taxon>
        <taxon>Colubroidea</taxon>
        <taxon>Elapidae</taxon>
        <taxon>Elapinae</taxon>
        <taxon>Micrurus</taxon>
    </lineage>
</organism>
<accession>A0A2D4PSC1</accession>
<dbReference type="EMBL" id="IACN01095296">
    <property type="protein sequence ID" value="LAB60885.1"/>
    <property type="molecule type" value="Transcribed_RNA"/>
</dbReference>
<dbReference type="AlphaFoldDB" id="A0A2D4PSC1"/>
<keyword evidence="1" id="KW-0812">Transmembrane</keyword>
<sequence length="103" mass="11930">MGWGFHILSWYQLSSENSDSYPFAFFSCPGSLTVFFLAVDALHHVLVFQPFIFIMKVESYCIDCTKFCFSPEFALHPYANNPSRVTLAERNEWMMKTIVLGQE</sequence>
<keyword evidence="1" id="KW-0472">Membrane</keyword>
<reference evidence="2" key="1">
    <citation type="submission" date="2017-07" db="EMBL/GenBank/DDBJ databases">
        <authorList>
            <person name="Mikheyev A."/>
            <person name="Grau M."/>
        </authorList>
    </citation>
    <scope>NUCLEOTIDE SEQUENCE</scope>
    <source>
        <tissue evidence="2">Venom_gland</tissue>
    </source>
</reference>